<evidence type="ECO:0000313" key="2">
    <source>
        <dbReference type="Proteomes" id="UP001610334"/>
    </source>
</evidence>
<reference evidence="1 2" key="1">
    <citation type="submission" date="2024-07" db="EMBL/GenBank/DDBJ databases">
        <title>Section-level genome sequencing and comparative genomics of Aspergillus sections Usti and Cavernicolus.</title>
        <authorList>
            <consortium name="Lawrence Berkeley National Laboratory"/>
            <person name="Nybo J.L."/>
            <person name="Vesth T.C."/>
            <person name="Theobald S."/>
            <person name="Frisvad J.C."/>
            <person name="Larsen T.O."/>
            <person name="Kjaerboelling I."/>
            <person name="Rothschild-Mancinelli K."/>
            <person name="Lyhne E.K."/>
            <person name="Kogle M.E."/>
            <person name="Barry K."/>
            <person name="Clum A."/>
            <person name="Na H."/>
            <person name="Ledsgaard L."/>
            <person name="Lin J."/>
            <person name="Lipzen A."/>
            <person name="Kuo A."/>
            <person name="Riley R."/>
            <person name="Mondo S."/>
            <person name="Labutti K."/>
            <person name="Haridas S."/>
            <person name="Pangalinan J."/>
            <person name="Salamov A.A."/>
            <person name="Simmons B.A."/>
            <person name="Magnuson J.K."/>
            <person name="Chen J."/>
            <person name="Drula E."/>
            <person name="Henrissat B."/>
            <person name="Wiebenga A."/>
            <person name="Lubbers R.J."/>
            <person name="Gomes A.C."/>
            <person name="Makela M.R."/>
            <person name="Stajich J."/>
            <person name="Grigoriev I.V."/>
            <person name="Mortensen U.H."/>
            <person name="De Vries R.P."/>
            <person name="Baker S.E."/>
            <person name="Andersen M.R."/>
        </authorList>
    </citation>
    <scope>NUCLEOTIDE SEQUENCE [LARGE SCALE GENOMIC DNA]</scope>
    <source>
        <strain evidence="1 2">CBS 588.65</strain>
    </source>
</reference>
<gene>
    <name evidence="1" type="ORF">BJX63DRAFT_279400</name>
</gene>
<dbReference type="EMBL" id="JBFXLT010000006">
    <property type="protein sequence ID" value="KAL2820620.1"/>
    <property type="molecule type" value="Genomic_DNA"/>
</dbReference>
<evidence type="ECO:0008006" key="3">
    <source>
        <dbReference type="Google" id="ProtNLM"/>
    </source>
</evidence>
<protein>
    <recommendedName>
        <fullName evidence="3">F-box domain-containing protein</fullName>
    </recommendedName>
</protein>
<accession>A0ABR4HYW6</accession>
<evidence type="ECO:0000313" key="1">
    <source>
        <dbReference type="EMBL" id="KAL2820620.1"/>
    </source>
</evidence>
<organism evidence="1 2">
    <name type="scientific">Aspergillus granulosus</name>
    <dbReference type="NCBI Taxonomy" id="176169"/>
    <lineage>
        <taxon>Eukaryota</taxon>
        <taxon>Fungi</taxon>
        <taxon>Dikarya</taxon>
        <taxon>Ascomycota</taxon>
        <taxon>Pezizomycotina</taxon>
        <taxon>Eurotiomycetes</taxon>
        <taxon>Eurotiomycetidae</taxon>
        <taxon>Eurotiales</taxon>
        <taxon>Aspergillaceae</taxon>
        <taxon>Aspergillus</taxon>
        <taxon>Aspergillus subgen. Nidulantes</taxon>
    </lineage>
</organism>
<dbReference type="Proteomes" id="UP001610334">
    <property type="component" value="Unassembled WGS sequence"/>
</dbReference>
<proteinExistence type="predicted"/>
<sequence length="431" mass="49268">MTPADQCPILQLPNEILMLIFHESACITDAWSLAQTCAQLYRLFALRRNKVNILRSAANVPKWPIYDLENEPPGTVYRRLFLQAGQITPKVDIMRIPPHNWAFPSAEYPDVFILVEFDYGPAAEFELHHATTVCDLVLLRTHRTQMRPFIGGLHDFLSQFLDLGQRWKMQFEPATEQMFAGAAKLQSEILDDLSQSAALPSDLSSEVMVLALALHLYLILRPFEIIDDTMLELSEDELFDEGSPVLVLDADYEHSIPSAEVHQKPMRRCWRALRRGAGAPRPGYDIYATPDLMTEHIAQVCFRLLDTRDPRHWPIVLFVLVLLYHAMLSLQVRCPWMGGIDALGEALQVLVEDLAHYYYISTEGGILISDRWNEAEYTALVYGDERAIRYARMLNKLWLETDQGNWKARYGGQGIEKFSGKLNYFAFGCVT</sequence>
<comment type="caution">
    <text evidence="1">The sequence shown here is derived from an EMBL/GenBank/DDBJ whole genome shotgun (WGS) entry which is preliminary data.</text>
</comment>
<keyword evidence="2" id="KW-1185">Reference proteome</keyword>
<name>A0ABR4HYW6_9EURO</name>